<feature type="domain" description="S1 motif" evidence="8">
    <location>
        <begin position="369"/>
        <end position="439"/>
    </location>
</feature>
<organism evidence="9">
    <name type="scientific">candidate division WOR-3 bacterium</name>
    <dbReference type="NCBI Taxonomy" id="2052148"/>
    <lineage>
        <taxon>Bacteria</taxon>
        <taxon>Bacteria division WOR-3</taxon>
    </lineage>
</organism>
<dbReference type="EMBL" id="DSTU01000007">
    <property type="protein sequence ID" value="HFJ54202.1"/>
    <property type="molecule type" value="Genomic_DNA"/>
</dbReference>
<protein>
    <recommendedName>
        <fullName evidence="6">30S ribosomal protein S1</fullName>
    </recommendedName>
</protein>
<comment type="similarity">
    <text evidence="1 6">Belongs to the bacterial ribosomal protein bS1 family.</text>
</comment>
<keyword evidence="3 6" id="KW-0694">RNA-binding</keyword>
<dbReference type="GO" id="GO:0003729">
    <property type="term" value="F:mRNA binding"/>
    <property type="evidence" value="ECO:0007669"/>
    <property type="project" value="TreeGrafter"/>
</dbReference>
<keyword evidence="4 6" id="KW-0689">Ribosomal protein</keyword>
<evidence type="ECO:0000256" key="1">
    <source>
        <dbReference type="ARBA" id="ARBA00006767"/>
    </source>
</evidence>
<evidence type="ECO:0000256" key="3">
    <source>
        <dbReference type="ARBA" id="ARBA00022884"/>
    </source>
</evidence>
<dbReference type="InterPro" id="IPR003029">
    <property type="entry name" value="S1_domain"/>
</dbReference>
<dbReference type="CDD" id="cd05687">
    <property type="entry name" value="S1_RPS1_repeat_ec1_hs1"/>
    <property type="match status" value="1"/>
</dbReference>
<keyword evidence="2" id="KW-0677">Repeat</keyword>
<dbReference type="GO" id="GO:0022627">
    <property type="term" value="C:cytosolic small ribosomal subunit"/>
    <property type="evidence" value="ECO:0007669"/>
    <property type="project" value="TreeGrafter"/>
</dbReference>
<dbReference type="InterPro" id="IPR012340">
    <property type="entry name" value="NA-bd_OB-fold"/>
</dbReference>
<feature type="compositionally biased region" description="Basic and acidic residues" evidence="7">
    <location>
        <begin position="540"/>
        <end position="560"/>
    </location>
</feature>
<dbReference type="PRINTS" id="PR00681">
    <property type="entry name" value="RIBOSOMALS1"/>
</dbReference>
<gene>
    <name evidence="9" type="primary">rpsA</name>
    <name evidence="9" type="ORF">ENP94_03855</name>
    <name evidence="10" type="ORF">ENS16_05890</name>
</gene>
<proteinExistence type="inferred from homology"/>
<feature type="domain" description="S1 motif" evidence="8">
    <location>
        <begin position="29"/>
        <end position="92"/>
    </location>
</feature>
<comment type="caution">
    <text evidence="9">The sequence shown here is derived from an EMBL/GenBank/DDBJ whole genome shotgun (WGS) entry which is preliminary data.</text>
</comment>
<dbReference type="PROSITE" id="PS50126">
    <property type="entry name" value="S1"/>
    <property type="match status" value="6"/>
</dbReference>
<reference evidence="9" key="1">
    <citation type="journal article" date="2020" name="mSystems">
        <title>Genome- and Community-Level Interaction Insights into Carbon Utilization and Element Cycling Functions of Hydrothermarchaeota in Hydrothermal Sediment.</title>
        <authorList>
            <person name="Zhou Z."/>
            <person name="Liu Y."/>
            <person name="Xu W."/>
            <person name="Pan J."/>
            <person name="Luo Z.H."/>
            <person name="Li M."/>
        </authorList>
    </citation>
    <scope>NUCLEOTIDE SEQUENCE [LARGE SCALE GENOMIC DNA]</scope>
    <source>
        <strain evidence="9">SpSt-265</strain>
        <strain evidence="10">SpSt-465</strain>
    </source>
</reference>
<keyword evidence="5 6" id="KW-0687">Ribonucleoprotein</keyword>
<evidence type="ECO:0000256" key="5">
    <source>
        <dbReference type="ARBA" id="ARBA00023274"/>
    </source>
</evidence>
<dbReference type="InterPro" id="IPR050437">
    <property type="entry name" value="Ribos_protein_bS1-like"/>
</dbReference>
<dbReference type="InterPro" id="IPR035104">
    <property type="entry name" value="Ribosomal_protein_S1-like"/>
</dbReference>
<accession>A0A7C1SX48</accession>
<feature type="domain" description="S1 motif" evidence="8">
    <location>
        <begin position="197"/>
        <end position="265"/>
    </location>
</feature>
<evidence type="ECO:0000313" key="10">
    <source>
        <dbReference type="EMBL" id="HFJ54202.1"/>
    </source>
</evidence>
<comment type="function">
    <text evidence="6">Binds mRNA; thus facilitating recognition of the initiation point. It is needed to translate mRNA with a short Shine-Dalgarno (SD) purine-rich sequence.</text>
</comment>
<evidence type="ECO:0000256" key="4">
    <source>
        <dbReference type="ARBA" id="ARBA00022980"/>
    </source>
</evidence>
<dbReference type="GO" id="GO:0003735">
    <property type="term" value="F:structural constituent of ribosome"/>
    <property type="evidence" value="ECO:0007669"/>
    <property type="project" value="InterPro"/>
</dbReference>
<feature type="region of interest" description="Disordered" evidence="7">
    <location>
        <begin position="524"/>
        <end position="560"/>
    </location>
</feature>
<sequence length="560" mass="63225">MNNYQSNPAPDTGETNSLYDTSFPSYREGEIVTGTIIKRVQNAVLVDIGLKAEGILPLEEFRNPDEAVEGRKIQVYIDALENKDGFPVLSKKKADFQLAWEIIKQKSESGEPVKAVVLRRVKGGLAVDVFGLDAFLPGSQVDLRPVPNLDALVNQELEVKILSVNWHKKNIVVSRRALLEERQEALRRELLQRIQVGDIIEGTVKTVTEFGAFIDIGGVDALLHISDLAWVKVVHPSEVVQPGEKLKVKVLSADTNTGRITVGLKQLTPHPWEKVEEKYPIGSRVRGRVTTLAEYGAFVELEKGIEGLIHISEMSWTKSIHHPAQLLSVDQEVEAVVLNIDKENRRISLGLKQTQPDPWSLIDERYKVGQRVTGKVKSLKDFGAFVELEEGIEGLIHNQDISWTKRIKHPREELRKGQVVETIILEIDKENRKISLGLKQTQEDPFYKLSQELKEGDIVRARIVDIPKPGLVVALNYGIEGFVPLSQLARGGGKKVRENYQIGEELELKVLRIDLNNRRVALSEKALQPKPEEKEEEELPPERPSDRFTLEDHLRDFKDF</sequence>
<feature type="domain" description="S1 motif" evidence="8">
    <location>
        <begin position="110"/>
        <end position="176"/>
    </location>
</feature>
<evidence type="ECO:0000256" key="7">
    <source>
        <dbReference type="SAM" id="MobiDB-lite"/>
    </source>
</evidence>
<evidence type="ECO:0000259" key="8">
    <source>
        <dbReference type="PROSITE" id="PS50126"/>
    </source>
</evidence>
<evidence type="ECO:0000256" key="6">
    <source>
        <dbReference type="PIRNR" id="PIRNR002111"/>
    </source>
</evidence>
<dbReference type="CDD" id="cd05688">
    <property type="entry name" value="S1_RPS1_repeat_ec3"/>
    <property type="match status" value="1"/>
</dbReference>
<dbReference type="Pfam" id="PF00575">
    <property type="entry name" value="S1"/>
    <property type="match status" value="6"/>
</dbReference>
<dbReference type="PANTHER" id="PTHR10724">
    <property type="entry name" value="30S RIBOSOMAL PROTEIN S1"/>
    <property type="match status" value="1"/>
</dbReference>
<dbReference type="GO" id="GO:0006412">
    <property type="term" value="P:translation"/>
    <property type="evidence" value="ECO:0007669"/>
    <property type="project" value="InterPro"/>
</dbReference>
<dbReference type="PIRSF" id="PIRSF002111">
    <property type="entry name" value="RpsA"/>
    <property type="match status" value="1"/>
</dbReference>
<dbReference type="NCBIfam" id="TIGR00717">
    <property type="entry name" value="rpsA"/>
    <property type="match status" value="1"/>
</dbReference>
<dbReference type="FunFam" id="2.40.50.140:FF:000011">
    <property type="entry name" value="30S ribosomal protein S1"/>
    <property type="match status" value="2"/>
</dbReference>
<dbReference type="InterPro" id="IPR000110">
    <property type="entry name" value="Ribosomal_bS1"/>
</dbReference>
<dbReference type="SMART" id="SM00316">
    <property type="entry name" value="S1"/>
    <property type="match status" value="6"/>
</dbReference>
<dbReference type="SUPFAM" id="SSF50249">
    <property type="entry name" value="Nucleic acid-binding proteins"/>
    <property type="match status" value="6"/>
</dbReference>
<dbReference type="AlphaFoldDB" id="A0A7C1SX48"/>
<evidence type="ECO:0000256" key="2">
    <source>
        <dbReference type="ARBA" id="ARBA00022737"/>
    </source>
</evidence>
<feature type="domain" description="S1 motif" evidence="8">
    <location>
        <begin position="456"/>
        <end position="525"/>
    </location>
</feature>
<feature type="region of interest" description="Disordered" evidence="7">
    <location>
        <begin position="1"/>
        <end position="20"/>
    </location>
</feature>
<feature type="domain" description="S1 motif" evidence="8">
    <location>
        <begin position="282"/>
        <end position="352"/>
    </location>
</feature>
<dbReference type="EMBL" id="DSLG01000004">
    <property type="protein sequence ID" value="HEA87128.1"/>
    <property type="molecule type" value="Genomic_DNA"/>
</dbReference>
<dbReference type="CDD" id="cd04465">
    <property type="entry name" value="S1_RPS1_repeat_ec2_hs2"/>
    <property type="match status" value="1"/>
</dbReference>
<dbReference type="PANTHER" id="PTHR10724:SF7">
    <property type="entry name" value="SMALL RIBOSOMAL SUBUNIT PROTEIN BS1C"/>
    <property type="match status" value="1"/>
</dbReference>
<name>A0A7C1SX48_UNCW3</name>
<dbReference type="Gene3D" id="2.40.50.140">
    <property type="entry name" value="Nucleic acid-binding proteins"/>
    <property type="match status" value="6"/>
</dbReference>
<evidence type="ECO:0000313" key="9">
    <source>
        <dbReference type="EMBL" id="HEA87128.1"/>
    </source>
</evidence>